<proteinExistence type="predicted"/>
<dbReference type="EMBL" id="CP147407">
    <property type="protein sequence ID" value="WXB98309.1"/>
    <property type="molecule type" value="Genomic_DNA"/>
</dbReference>
<evidence type="ECO:0000313" key="2">
    <source>
        <dbReference type="Proteomes" id="UP001377337"/>
    </source>
</evidence>
<keyword evidence="2" id="KW-1185">Reference proteome</keyword>
<protein>
    <submittedName>
        <fullName evidence="1">Uncharacterized protein</fullName>
    </submittedName>
</protein>
<name>A0ABZ2NLQ0_9BACI</name>
<dbReference type="Proteomes" id="UP001377337">
    <property type="component" value="Chromosome"/>
</dbReference>
<dbReference type="RefSeq" id="WP_338781278.1">
    <property type="nucleotide sequence ID" value="NZ_CP147407.1"/>
</dbReference>
<reference evidence="1 2" key="1">
    <citation type="submission" date="2024-02" db="EMBL/GenBank/DDBJ databases">
        <title>Seven novel Bacillus-like species.</title>
        <authorList>
            <person name="Liu G."/>
        </authorList>
    </citation>
    <scope>NUCLEOTIDE SEQUENCE [LARGE SCALE GENOMIC DNA]</scope>
    <source>
        <strain evidence="1 2">FJAT-52054</strain>
    </source>
</reference>
<organism evidence="1 2">
    <name type="scientific">Metabacillus sediminis</name>
    <dbReference type="NCBI Taxonomy" id="3117746"/>
    <lineage>
        <taxon>Bacteria</taxon>
        <taxon>Bacillati</taxon>
        <taxon>Bacillota</taxon>
        <taxon>Bacilli</taxon>
        <taxon>Bacillales</taxon>
        <taxon>Bacillaceae</taxon>
        <taxon>Metabacillus</taxon>
    </lineage>
</organism>
<sequence length="55" mass="6430">MEPGKALKLAHKLIELDLKRDQLLEELLKTAGKDTYELLRFVQNGQIKKIRRQTP</sequence>
<accession>A0ABZ2NLQ0</accession>
<evidence type="ECO:0000313" key="1">
    <source>
        <dbReference type="EMBL" id="WXB98309.1"/>
    </source>
</evidence>
<gene>
    <name evidence="1" type="ORF">WCV65_07505</name>
</gene>